<protein>
    <submittedName>
        <fullName evidence="3">Conserved repeat domain-containing protein/gliding motility-associated C-terminal domain-containing protein</fullName>
    </submittedName>
</protein>
<dbReference type="AlphaFoldDB" id="A0A1H0JCS8"/>
<dbReference type="InterPro" id="IPR013783">
    <property type="entry name" value="Ig-like_fold"/>
</dbReference>
<keyword evidence="4" id="KW-1185">Reference proteome</keyword>
<dbReference type="Pfam" id="PF24346">
    <property type="entry name" value="DUF7507"/>
    <property type="match status" value="2"/>
</dbReference>
<dbReference type="Gene3D" id="2.60.40.10">
    <property type="entry name" value="Immunoglobulins"/>
    <property type="match status" value="5"/>
</dbReference>
<feature type="domain" description="DUF7507" evidence="2">
    <location>
        <begin position="586"/>
        <end position="666"/>
    </location>
</feature>
<evidence type="ECO:0000313" key="4">
    <source>
        <dbReference type="Proteomes" id="UP000183200"/>
    </source>
</evidence>
<gene>
    <name evidence="3" type="ORF">SAMN05421820_114148</name>
</gene>
<dbReference type="InterPro" id="IPR036179">
    <property type="entry name" value="Ig-like_dom_sf"/>
</dbReference>
<reference evidence="4" key="1">
    <citation type="submission" date="2016-10" db="EMBL/GenBank/DDBJ databases">
        <authorList>
            <person name="Varghese N."/>
            <person name="Submissions S."/>
        </authorList>
    </citation>
    <scope>NUCLEOTIDE SEQUENCE [LARGE SCALE GENOMIC DNA]</scope>
    <source>
        <strain evidence="4">DSM 19110</strain>
    </source>
</reference>
<dbReference type="InterPro" id="IPR045828">
    <property type="entry name" value="PKD_Bacteroidetes"/>
</dbReference>
<evidence type="ECO:0000313" key="3">
    <source>
        <dbReference type="EMBL" id="SDO41350.1"/>
    </source>
</evidence>
<dbReference type="Pfam" id="PF19406">
    <property type="entry name" value="PKD_5"/>
    <property type="match status" value="1"/>
</dbReference>
<dbReference type="RefSeq" id="WP_143010588.1">
    <property type="nucleotide sequence ID" value="NZ_FNGY01000014.1"/>
</dbReference>
<dbReference type="SUPFAM" id="SSF48726">
    <property type="entry name" value="Immunoglobulin"/>
    <property type="match status" value="1"/>
</dbReference>
<sequence>NLIPGAADVEVTEGNLTFCTGDQVILKSNKTTGNQWYKNGVIIDGATLQSYTANTSGTYTVVVTENGCPSPASAGKVVTVNLIPGAADVEVTEGNLTFCTGDQVVLKSNKTAGNQWYKNGIIIDGATLQSYTANTSGTYTVVVTENGCPSPASAGKVVTVNLIPGAADVEVTEGNLTFCTGDQVVLKSNKTAGNQWYKNGIIIDGATSQSYTANTSGTYTVVVTENGCPSPASAGKVVTVNLIPLAADVEVTEGNLTFCTGDQVILKSNKTTGNQWYKNGIIIDGATSQSYTANTSGTYTVVVTENGCPSPASAGKVVTVNPIPTIPTITAGTPTSFCDGGSTILTSSSLTGNQWYKEGILIPSATAKTYTATESGNYTLTVTSRAGCISPISLPTTVTEVPYPVTPGISPSNTTTFCEGGIVTLTSTSSFGNQWYKNGILIPNATNPTYDVNTIGVYTVKVTNTTGCTSPVSGSTTVTVTPVPKGFDDNLSPLTCTQFSFSYQLQTNINNTLKGGNAVPSSFTWTVNSPVLGAVNGTGNTINATLINTSTSPQEVVYTVTPRALTGGCDGVPFKIKISVPVCLGISITKTADRNYVSSAGDKINYTITVKNTGTANHNQVVVNDPLTGGVLSNPTGDNGNRILEKDESWIYRTSYTLTQFDLDNNGAPSANIRKVQNVAMVQSAEVPIPSADVADVAIRQRPVIRLVKTGVLNSDYKTINYTFLITNRGNVTLRDLELTDPKIPGLLISGPAILAPGASTTVRANYTITEAEKKAGIVRNTATATGAYRPGDRVSDISGTNENNDDPTVIDVVRYPAAVDDFAKTKADVEVMVPVANNDRPSLFPLDVSTIDVKTQPLHGVLQMNKDGKIIYQPNKGYSGVEKFTYMINDENGLRSNIAVVTINVVPPDLEIPNTFTPNGDGRNDTFQVKGRENYDSIEISIFNRWGDEVYRSKNYKDEWDGAGLNEGTYFYVLKLKKGSQEESRRSWVLIKR</sequence>
<dbReference type="NCBIfam" id="TIGR01451">
    <property type="entry name" value="B_ant_repeat"/>
    <property type="match status" value="1"/>
</dbReference>
<dbReference type="InterPro" id="IPR047589">
    <property type="entry name" value="DUF11_rpt"/>
</dbReference>
<dbReference type="InterPro" id="IPR026341">
    <property type="entry name" value="T9SS_type_B"/>
</dbReference>
<proteinExistence type="predicted"/>
<name>A0A1H0JCS8_9SPHI</name>
<accession>A0A1H0JCS8</accession>
<dbReference type="EMBL" id="FNGY01000014">
    <property type="protein sequence ID" value="SDO41350.1"/>
    <property type="molecule type" value="Genomic_DNA"/>
</dbReference>
<feature type="non-terminal residue" evidence="3">
    <location>
        <position position="1"/>
    </location>
</feature>
<dbReference type="InterPro" id="IPR055354">
    <property type="entry name" value="DUF7507"/>
</dbReference>
<dbReference type="OrthoDB" id="1488276at2"/>
<dbReference type="Pfam" id="PF13585">
    <property type="entry name" value="CHU_C"/>
    <property type="match status" value="1"/>
</dbReference>
<feature type="domain" description="DUF7507" evidence="2">
    <location>
        <begin position="703"/>
        <end position="797"/>
    </location>
</feature>
<feature type="domain" description="PKD-like" evidence="1">
    <location>
        <begin position="496"/>
        <end position="580"/>
    </location>
</feature>
<evidence type="ECO:0000259" key="2">
    <source>
        <dbReference type="Pfam" id="PF24346"/>
    </source>
</evidence>
<evidence type="ECO:0000259" key="1">
    <source>
        <dbReference type="Pfam" id="PF19406"/>
    </source>
</evidence>
<dbReference type="Gene3D" id="2.60.40.3440">
    <property type="match status" value="1"/>
</dbReference>
<dbReference type="Gene3D" id="2.60.40.740">
    <property type="match status" value="1"/>
</dbReference>
<organism evidence="3 4">
    <name type="scientific">Pedobacter steynii</name>
    <dbReference type="NCBI Taxonomy" id="430522"/>
    <lineage>
        <taxon>Bacteria</taxon>
        <taxon>Pseudomonadati</taxon>
        <taxon>Bacteroidota</taxon>
        <taxon>Sphingobacteriia</taxon>
        <taxon>Sphingobacteriales</taxon>
        <taxon>Sphingobacteriaceae</taxon>
        <taxon>Pedobacter</taxon>
    </lineage>
</organism>
<dbReference type="Pfam" id="PF17963">
    <property type="entry name" value="Big_9"/>
    <property type="match status" value="1"/>
</dbReference>
<dbReference type="Proteomes" id="UP000183200">
    <property type="component" value="Unassembled WGS sequence"/>
</dbReference>
<dbReference type="NCBIfam" id="TIGR04131">
    <property type="entry name" value="Bac_Flav_CTERM"/>
    <property type="match status" value="1"/>
</dbReference>